<evidence type="ECO:0000313" key="4">
    <source>
        <dbReference type="Proteomes" id="UP000094527"/>
    </source>
</evidence>
<sequence>MSNRNSYDSHTSTHYSHTTQHLKPPTMVPVIVHHDPHQQPHGGKIGLSASQRQSLILQPAGSRLASDNDTTKIYTSVDTAPSCIEYVAIFLSWLLTIVFFPFAVCSCYKVVREYQRAVIFRMGRLREGGAKGPGTFFILPCVDECYILDLWTVT</sequence>
<comment type="caution">
    <text evidence="3">The sequence shown here is derived from an EMBL/GenBank/DDBJ whole genome shotgun (WGS) entry which is preliminary data.</text>
</comment>
<gene>
    <name evidence="3" type="ORF">Ocin01_09641</name>
</gene>
<keyword evidence="2" id="KW-0472">Membrane</keyword>
<accession>A0A1D2MVE6</accession>
<evidence type="ECO:0000256" key="1">
    <source>
        <dbReference type="SAM" id="MobiDB-lite"/>
    </source>
</evidence>
<proteinExistence type="predicted"/>
<dbReference type="InterPro" id="IPR043202">
    <property type="entry name" value="Band-7_stomatin-like"/>
</dbReference>
<evidence type="ECO:0000313" key="3">
    <source>
        <dbReference type="EMBL" id="ODM97033.1"/>
    </source>
</evidence>
<name>A0A1D2MVE6_ORCCI</name>
<keyword evidence="4" id="KW-1185">Reference proteome</keyword>
<feature type="region of interest" description="Disordered" evidence="1">
    <location>
        <begin position="1"/>
        <end position="21"/>
    </location>
</feature>
<dbReference type="GO" id="GO:0005886">
    <property type="term" value="C:plasma membrane"/>
    <property type="evidence" value="ECO:0007669"/>
    <property type="project" value="InterPro"/>
</dbReference>
<dbReference type="OrthoDB" id="2105077at2759"/>
<dbReference type="Proteomes" id="UP000094527">
    <property type="component" value="Unassembled WGS sequence"/>
</dbReference>
<dbReference type="PANTHER" id="PTHR10264:SF19">
    <property type="entry name" value="AT06885P-RELATED"/>
    <property type="match status" value="1"/>
</dbReference>
<reference evidence="3 4" key="1">
    <citation type="journal article" date="2016" name="Genome Biol. Evol.">
        <title>Gene Family Evolution Reflects Adaptation to Soil Environmental Stressors in the Genome of the Collembolan Orchesella cincta.</title>
        <authorList>
            <person name="Faddeeva-Vakhrusheva A."/>
            <person name="Derks M.F."/>
            <person name="Anvar S.Y."/>
            <person name="Agamennone V."/>
            <person name="Suring W."/>
            <person name="Smit S."/>
            <person name="van Straalen N.M."/>
            <person name="Roelofs D."/>
        </authorList>
    </citation>
    <scope>NUCLEOTIDE SEQUENCE [LARGE SCALE GENOMIC DNA]</scope>
    <source>
        <tissue evidence="3">Mixed pool</tissue>
    </source>
</reference>
<dbReference type="STRING" id="48709.A0A1D2MVE6"/>
<protein>
    <submittedName>
        <fullName evidence="3">Uncharacterized protein</fullName>
    </submittedName>
</protein>
<organism evidence="3 4">
    <name type="scientific">Orchesella cincta</name>
    <name type="common">Springtail</name>
    <name type="synonym">Podura cincta</name>
    <dbReference type="NCBI Taxonomy" id="48709"/>
    <lineage>
        <taxon>Eukaryota</taxon>
        <taxon>Metazoa</taxon>
        <taxon>Ecdysozoa</taxon>
        <taxon>Arthropoda</taxon>
        <taxon>Hexapoda</taxon>
        <taxon>Collembola</taxon>
        <taxon>Entomobryomorpha</taxon>
        <taxon>Entomobryoidea</taxon>
        <taxon>Orchesellidae</taxon>
        <taxon>Orchesellinae</taxon>
        <taxon>Orchesella</taxon>
    </lineage>
</organism>
<keyword evidence="2" id="KW-1133">Transmembrane helix</keyword>
<dbReference type="AlphaFoldDB" id="A0A1D2MVE6"/>
<feature type="transmembrane region" description="Helical" evidence="2">
    <location>
        <begin position="86"/>
        <end position="111"/>
    </location>
</feature>
<evidence type="ECO:0000256" key="2">
    <source>
        <dbReference type="SAM" id="Phobius"/>
    </source>
</evidence>
<dbReference type="PANTHER" id="PTHR10264">
    <property type="entry name" value="BAND 7 PROTEIN-RELATED"/>
    <property type="match status" value="1"/>
</dbReference>
<keyword evidence="2" id="KW-0812">Transmembrane</keyword>
<dbReference type="EMBL" id="LJIJ01000477">
    <property type="protein sequence ID" value="ODM97033.1"/>
    <property type="molecule type" value="Genomic_DNA"/>
</dbReference>